<evidence type="ECO:0008006" key="3">
    <source>
        <dbReference type="Google" id="ProtNLM"/>
    </source>
</evidence>
<comment type="caution">
    <text evidence="1">The sequence shown here is derived from an EMBL/GenBank/DDBJ whole genome shotgun (WGS) entry which is preliminary data.</text>
</comment>
<proteinExistence type="predicted"/>
<gene>
    <name evidence="1" type="ORF">A2784_05140</name>
</gene>
<dbReference type="STRING" id="1797589.A2784_05140"/>
<name>A0A1G1VQ45_9BACT</name>
<accession>A0A1G1VQ45</accession>
<dbReference type="EMBL" id="MHCH01000022">
    <property type="protein sequence ID" value="OGY17516.1"/>
    <property type="molecule type" value="Genomic_DNA"/>
</dbReference>
<dbReference type="Proteomes" id="UP000177324">
    <property type="component" value="Unassembled WGS sequence"/>
</dbReference>
<sequence length="219" mass="23582">MTKKFSLISLGVLIIIAVAILGSPLFKLQTILCQVDVDPCSPELIAYLSQLKHRNLLFINRSRLAKDIKALYPDSAATKTLISLPKTLRVVITSRTPVAILVTADSLVPIDSTGALLTPADQLPQLPMINLSTPSSELVTASLDLLTRLNQAFITAAAMFSSQSGVLDVKLSSGQLARFSLLKNFQPQVSSLQVILHKSTIVPPASVIDVRFDKPVLGN</sequence>
<evidence type="ECO:0000313" key="2">
    <source>
        <dbReference type="Proteomes" id="UP000177324"/>
    </source>
</evidence>
<reference evidence="1 2" key="1">
    <citation type="journal article" date="2016" name="Nat. Commun.">
        <title>Thousands of microbial genomes shed light on interconnected biogeochemical processes in an aquifer system.</title>
        <authorList>
            <person name="Anantharaman K."/>
            <person name="Brown C.T."/>
            <person name="Hug L.A."/>
            <person name="Sharon I."/>
            <person name="Castelle C.J."/>
            <person name="Probst A.J."/>
            <person name="Thomas B.C."/>
            <person name="Singh A."/>
            <person name="Wilkins M.J."/>
            <person name="Karaoz U."/>
            <person name="Brodie E.L."/>
            <person name="Williams K.H."/>
            <person name="Hubbard S.S."/>
            <person name="Banfield J.F."/>
        </authorList>
    </citation>
    <scope>NUCLEOTIDE SEQUENCE [LARGE SCALE GENOMIC DNA]</scope>
</reference>
<organism evidence="1 2">
    <name type="scientific">Candidatus Chisholmbacteria bacterium RIFCSPHIGHO2_01_FULL_48_12</name>
    <dbReference type="NCBI Taxonomy" id="1797589"/>
    <lineage>
        <taxon>Bacteria</taxon>
        <taxon>Candidatus Chisholmiibacteriota</taxon>
    </lineage>
</organism>
<protein>
    <recommendedName>
        <fullName evidence="3">POTRA domain-containing protein</fullName>
    </recommendedName>
</protein>
<evidence type="ECO:0000313" key="1">
    <source>
        <dbReference type="EMBL" id="OGY17516.1"/>
    </source>
</evidence>
<dbReference type="AlphaFoldDB" id="A0A1G1VQ45"/>